<organism evidence="1 2">
    <name type="scientific">Pantoea latae</name>
    <dbReference type="NCBI Taxonomy" id="1964541"/>
    <lineage>
        <taxon>Bacteria</taxon>
        <taxon>Pseudomonadati</taxon>
        <taxon>Pseudomonadota</taxon>
        <taxon>Gammaproteobacteria</taxon>
        <taxon>Enterobacterales</taxon>
        <taxon>Erwiniaceae</taxon>
        <taxon>Pantoea</taxon>
    </lineage>
</organism>
<comment type="caution">
    <text evidence="1">The sequence shown here is derived from an EMBL/GenBank/DDBJ whole genome shotgun (WGS) entry which is preliminary data.</text>
</comment>
<proteinExistence type="predicted"/>
<reference evidence="1 2" key="1">
    <citation type="submission" date="2017-02" db="EMBL/GenBank/DDBJ databases">
        <title>Whole genome shotgun sequence of Pantoea agglomerans strain AS1 isolated from a cycad, Zamia floridana in Central Florida, USA.</title>
        <authorList>
            <person name="Lata P."/>
            <person name="Govindarajan S."/>
            <person name="Qi F."/>
            <person name="Li J.-L."/>
            <person name="Maurya S.K."/>
            <person name="Sahoo M.K."/>
        </authorList>
    </citation>
    <scope>NUCLEOTIDE SEQUENCE [LARGE SCALE GENOMIC DNA]</scope>
    <source>
        <strain evidence="1 2">AS1</strain>
    </source>
</reference>
<evidence type="ECO:0000313" key="2">
    <source>
        <dbReference type="Proteomes" id="UP000192769"/>
    </source>
</evidence>
<dbReference type="InterPro" id="IPR021799">
    <property type="entry name" value="PIN-like_prokaryotic"/>
</dbReference>
<dbReference type="SUPFAM" id="SSF88723">
    <property type="entry name" value="PIN domain-like"/>
    <property type="match status" value="1"/>
</dbReference>
<keyword evidence="2" id="KW-1185">Reference proteome</keyword>
<dbReference type="AlphaFoldDB" id="A0A1V9DDQ6"/>
<gene>
    <name evidence="1" type="ORF">B2J69_16285</name>
</gene>
<accession>A0A1V9DDQ6</accession>
<dbReference type="RefSeq" id="WP_081140693.1">
    <property type="nucleotide sequence ID" value="NZ_MWUE01000024.1"/>
</dbReference>
<evidence type="ECO:0008006" key="3">
    <source>
        <dbReference type="Google" id="ProtNLM"/>
    </source>
</evidence>
<dbReference type="InterPro" id="IPR029060">
    <property type="entry name" value="PIN-like_dom_sf"/>
</dbReference>
<dbReference type="EMBL" id="MWUE01000024">
    <property type="protein sequence ID" value="OQP32010.1"/>
    <property type="molecule type" value="Genomic_DNA"/>
</dbReference>
<dbReference type="OrthoDB" id="9900572at2"/>
<sequence>MPFQCPRCVIDTNVLSDFYGCGCLALIWQLFPGGVWIDPYVCEELKVKYQLDVQQTLARLQLPYAFTNDYEPEHYAEMQEIKVRRRALKHADISCVLQARLQDATCLSADNAVFKTCQERGIRVARHGGILEEAINRHMLSKAQARHFFQAFLDRGLTMKPSIRDALLAKFS</sequence>
<dbReference type="Proteomes" id="UP000192769">
    <property type="component" value="Unassembled WGS sequence"/>
</dbReference>
<name>A0A1V9DDQ6_9GAMM</name>
<protein>
    <recommendedName>
        <fullName evidence="3">PIN domain-containing protein</fullName>
    </recommendedName>
</protein>
<evidence type="ECO:0000313" key="1">
    <source>
        <dbReference type="EMBL" id="OQP32010.1"/>
    </source>
</evidence>
<dbReference type="Pfam" id="PF11848">
    <property type="entry name" value="DUF3368"/>
    <property type="match status" value="1"/>
</dbReference>